<dbReference type="Proteomes" id="UP000299102">
    <property type="component" value="Unassembled WGS sequence"/>
</dbReference>
<dbReference type="PANTHER" id="PTHR11254:SF320">
    <property type="entry name" value="HECT-TYPE E3 UBIQUITIN TRANSFERASE"/>
    <property type="match status" value="1"/>
</dbReference>
<accession>A0A4C1WY36</accession>
<sequence>MEEQTRYNCFSRSLRDDPAQLLALITFLFGRQRELCHQTNCDDSLALRPTGLFEQEIMSYVPAGAGSGAAGVGAGVGGSCSGATAGTVGAMSSPVASPAAGRSTRAPAPQRRDFEAKLRAFYRKLESKGYGQGPGKLKLHIRREHLLEDAFRRIMSCGKKELQKGKLCVIWDGEEGLDYGGPSREFFFLLSRELFNPYYGLFEYSANDTYTVHVSPMSAFVDNHHECAARGRPIIVEWERDAFGGPLSFGDSSLRYRALHFFISDSQPQPNLRRCHVKT</sequence>
<evidence type="ECO:0000256" key="3">
    <source>
        <dbReference type="ARBA" id="ARBA00012485"/>
    </source>
</evidence>
<dbReference type="EC" id="2.3.2.26" evidence="3"/>
<dbReference type="InterPro" id="IPR035983">
    <property type="entry name" value="Hect_E3_ubiquitin_ligase"/>
</dbReference>
<dbReference type="GO" id="GO:0009966">
    <property type="term" value="P:regulation of signal transduction"/>
    <property type="evidence" value="ECO:0007669"/>
    <property type="project" value="UniProtKB-ARBA"/>
</dbReference>
<evidence type="ECO:0000313" key="9">
    <source>
        <dbReference type="Proteomes" id="UP000299102"/>
    </source>
</evidence>
<dbReference type="STRING" id="151549.A0A4C1WY36"/>
<comment type="pathway">
    <text evidence="2">Protein modification; protein ubiquitination.</text>
</comment>
<dbReference type="InterPro" id="IPR000569">
    <property type="entry name" value="HECT_dom"/>
</dbReference>
<dbReference type="AlphaFoldDB" id="A0A4C1WY36"/>
<evidence type="ECO:0000313" key="8">
    <source>
        <dbReference type="EMBL" id="GBP56281.1"/>
    </source>
</evidence>
<organism evidence="8 9">
    <name type="scientific">Eumeta variegata</name>
    <name type="common">Bagworm moth</name>
    <name type="synonym">Eumeta japonica</name>
    <dbReference type="NCBI Taxonomy" id="151549"/>
    <lineage>
        <taxon>Eukaryota</taxon>
        <taxon>Metazoa</taxon>
        <taxon>Ecdysozoa</taxon>
        <taxon>Arthropoda</taxon>
        <taxon>Hexapoda</taxon>
        <taxon>Insecta</taxon>
        <taxon>Pterygota</taxon>
        <taxon>Neoptera</taxon>
        <taxon>Endopterygota</taxon>
        <taxon>Lepidoptera</taxon>
        <taxon>Glossata</taxon>
        <taxon>Ditrysia</taxon>
        <taxon>Tineoidea</taxon>
        <taxon>Psychidae</taxon>
        <taxon>Oiketicinae</taxon>
        <taxon>Eumeta</taxon>
    </lineage>
</organism>
<comment type="catalytic activity">
    <reaction evidence="1">
        <text>S-ubiquitinyl-[E2 ubiquitin-conjugating enzyme]-L-cysteine + [acceptor protein]-L-lysine = [E2 ubiquitin-conjugating enzyme]-L-cysteine + N(6)-ubiquitinyl-[acceptor protein]-L-lysine.</text>
        <dbReference type="EC" id="2.3.2.26"/>
    </reaction>
</comment>
<evidence type="ECO:0000256" key="6">
    <source>
        <dbReference type="PROSITE-ProRule" id="PRU00104"/>
    </source>
</evidence>
<dbReference type="GO" id="GO:0048814">
    <property type="term" value="P:regulation of dendrite morphogenesis"/>
    <property type="evidence" value="ECO:0007669"/>
    <property type="project" value="TreeGrafter"/>
</dbReference>
<dbReference type="FunFam" id="3.90.1750.10:FF:000079">
    <property type="entry name" value="E3 ubiquitin-protein ligase"/>
    <property type="match status" value="1"/>
</dbReference>
<evidence type="ECO:0000256" key="2">
    <source>
        <dbReference type="ARBA" id="ARBA00004906"/>
    </source>
</evidence>
<dbReference type="PANTHER" id="PTHR11254">
    <property type="entry name" value="HECT DOMAIN UBIQUITIN-PROTEIN LIGASE"/>
    <property type="match status" value="1"/>
</dbReference>
<evidence type="ECO:0000256" key="4">
    <source>
        <dbReference type="ARBA" id="ARBA00022679"/>
    </source>
</evidence>
<keyword evidence="9" id="KW-1185">Reference proteome</keyword>
<dbReference type="Gene3D" id="3.90.1750.10">
    <property type="entry name" value="Hect, E3 ligase catalytic domains"/>
    <property type="match status" value="1"/>
</dbReference>
<evidence type="ECO:0000259" key="7">
    <source>
        <dbReference type="PROSITE" id="PS50237"/>
    </source>
</evidence>
<dbReference type="EMBL" id="BGZK01000688">
    <property type="protein sequence ID" value="GBP56281.1"/>
    <property type="molecule type" value="Genomic_DNA"/>
</dbReference>
<dbReference type="InterPro" id="IPR050409">
    <property type="entry name" value="E3_ubiq-protein_ligase"/>
</dbReference>
<dbReference type="OrthoDB" id="5987976at2759"/>
<keyword evidence="5 6" id="KW-0833">Ubl conjugation pathway</keyword>
<name>A0A4C1WY36_EUMVA</name>
<feature type="domain" description="HECT" evidence="7">
    <location>
        <begin position="158"/>
        <end position="218"/>
    </location>
</feature>
<comment type="caution">
    <text evidence="8">The sequence shown here is derived from an EMBL/GenBank/DDBJ whole genome shotgun (WGS) entry which is preliminary data.</text>
</comment>
<protein>
    <recommendedName>
        <fullName evidence="3">HECT-type E3 ubiquitin transferase</fullName>
        <ecNumber evidence="3">2.3.2.26</ecNumber>
    </recommendedName>
</protein>
<dbReference type="GO" id="GO:0006511">
    <property type="term" value="P:ubiquitin-dependent protein catabolic process"/>
    <property type="evidence" value="ECO:0007669"/>
    <property type="project" value="TreeGrafter"/>
</dbReference>
<dbReference type="GO" id="GO:0061630">
    <property type="term" value="F:ubiquitin protein ligase activity"/>
    <property type="evidence" value="ECO:0007669"/>
    <property type="project" value="UniProtKB-EC"/>
</dbReference>
<keyword evidence="4" id="KW-0808">Transferase</keyword>
<comment type="caution">
    <text evidence="6">Lacks conserved residue(s) required for the propagation of feature annotation.</text>
</comment>
<proteinExistence type="predicted"/>
<dbReference type="GO" id="GO:0016567">
    <property type="term" value="P:protein ubiquitination"/>
    <property type="evidence" value="ECO:0007669"/>
    <property type="project" value="TreeGrafter"/>
</dbReference>
<dbReference type="PROSITE" id="PS50237">
    <property type="entry name" value="HECT"/>
    <property type="match status" value="1"/>
</dbReference>
<dbReference type="GO" id="GO:0005737">
    <property type="term" value="C:cytoplasm"/>
    <property type="evidence" value="ECO:0007669"/>
    <property type="project" value="UniProtKB-ARBA"/>
</dbReference>
<evidence type="ECO:0000256" key="1">
    <source>
        <dbReference type="ARBA" id="ARBA00000885"/>
    </source>
</evidence>
<gene>
    <name evidence="8" type="primary">Hecw2</name>
    <name evidence="8" type="ORF">EVAR_37356_1</name>
</gene>
<evidence type="ECO:0000256" key="5">
    <source>
        <dbReference type="ARBA" id="ARBA00022786"/>
    </source>
</evidence>
<dbReference type="SUPFAM" id="SSF56204">
    <property type="entry name" value="Hect, E3 ligase catalytic domain"/>
    <property type="match status" value="1"/>
</dbReference>
<reference evidence="8 9" key="1">
    <citation type="journal article" date="2019" name="Commun. Biol.">
        <title>The bagworm genome reveals a unique fibroin gene that provides high tensile strength.</title>
        <authorList>
            <person name="Kono N."/>
            <person name="Nakamura H."/>
            <person name="Ohtoshi R."/>
            <person name="Tomita M."/>
            <person name="Numata K."/>
            <person name="Arakawa K."/>
        </authorList>
    </citation>
    <scope>NUCLEOTIDE SEQUENCE [LARGE SCALE GENOMIC DNA]</scope>
</reference>